<dbReference type="Proteomes" id="UP000308197">
    <property type="component" value="Unassembled WGS sequence"/>
</dbReference>
<reference evidence="1 2" key="1">
    <citation type="journal article" date="2019" name="Nat. Ecol. Evol.">
        <title>Megaphylogeny resolves global patterns of mushroom evolution.</title>
        <authorList>
            <person name="Varga T."/>
            <person name="Krizsan K."/>
            <person name="Foldi C."/>
            <person name="Dima B."/>
            <person name="Sanchez-Garcia M."/>
            <person name="Sanchez-Ramirez S."/>
            <person name="Szollosi G.J."/>
            <person name="Szarkandi J.G."/>
            <person name="Papp V."/>
            <person name="Albert L."/>
            <person name="Andreopoulos W."/>
            <person name="Angelini C."/>
            <person name="Antonin V."/>
            <person name="Barry K.W."/>
            <person name="Bougher N.L."/>
            <person name="Buchanan P."/>
            <person name="Buyck B."/>
            <person name="Bense V."/>
            <person name="Catcheside P."/>
            <person name="Chovatia M."/>
            <person name="Cooper J."/>
            <person name="Damon W."/>
            <person name="Desjardin D."/>
            <person name="Finy P."/>
            <person name="Geml J."/>
            <person name="Haridas S."/>
            <person name="Hughes K."/>
            <person name="Justo A."/>
            <person name="Karasinski D."/>
            <person name="Kautmanova I."/>
            <person name="Kiss B."/>
            <person name="Kocsube S."/>
            <person name="Kotiranta H."/>
            <person name="LaButti K.M."/>
            <person name="Lechner B.E."/>
            <person name="Liimatainen K."/>
            <person name="Lipzen A."/>
            <person name="Lukacs Z."/>
            <person name="Mihaltcheva S."/>
            <person name="Morgado L.N."/>
            <person name="Niskanen T."/>
            <person name="Noordeloos M.E."/>
            <person name="Ohm R.A."/>
            <person name="Ortiz-Santana B."/>
            <person name="Ovrebo C."/>
            <person name="Racz N."/>
            <person name="Riley R."/>
            <person name="Savchenko A."/>
            <person name="Shiryaev A."/>
            <person name="Soop K."/>
            <person name="Spirin V."/>
            <person name="Szebenyi C."/>
            <person name="Tomsovsky M."/>
            <person name="Tulloss R.E."/>
            <person name="Uehling J."/>
            <person name="Grigoriev I.V."/>
            <person name="Vagvolgyi C."/>
            <person name="Papp T."/>
            <person name="Martin F.M."/>
            <person name="Miettinen O."/>
            <person name="Hibbett D.S."/>
            <person name="Nagy L.G."/>
        </authorList>
    </citation>
    <scope>NUCLEOTIDE SEQUENCE [LARGE SCALE GENOMIC DNA]</scope>
    <source>
        <strain evidence="1 2">HHB13444</strain>
    </source>
</reference>
<dbReference type="InParanoid" id="A0A5C3NLA2"/>
<name>A0A5C3NLA2_9APHY</name>
<protein>
    <submittedName>
        <fullName evidence="1">Uncharacterized protein</fullName>
    </submittedName>
</protein>
<feature type="non-terminal residue" evidence="1">
    <location>
        <position position="82"/>
    </location>
</feature>
<gene>
    <name evidence="1" type="ORF">K466DRAFT_445690</name>
</gene>
<feature type="non-terminal residue" evidence="1">
    <location>
        <position position="1"/>
    </location>
</feature>
<dbReference type="STRING" id="1314778.A0A5C3NLA2"/>
<organism evidence="1 2">
    <name type="scientific">Polyporus arcularius HHB13444</name>
    <dbReference type="NCBI Taxonomy" id="1314778"/>
    <lineage>
        <taxon>Eukaryota</taxon>
        <taxon>Fungi</taxon>
        <taxon>Dikarya</taxon>
        <taxon>Basidiomycota</taxon>
        <taxon>Agaricomycotina</taxon>
        <taxon>Agaricomycetes</taxon>
        <taxon>Polyporales</taxon>
        <taxon>Polyporaceae</taxon>
        <taxon>Polyporus</taxon>
    </lineage>
</organism>
<sequence length="82" mass="10350">IALRVEWCKARARAHRWREEVQLLLEEMRRVPEFHEWMARQWEQRSVRNYQGREEYFEGARAYAVQQASIRRKMKEFCRHVW</sequence>
<proteinExistence type="predicted"/>
<dbReference type="AlphaFoldDB" id="A0A5C3NLA2"/>
<dbReference type="EMBL" id="ML212913">
    <property type="protein sequence ID" value="TFK77994.1"/>
    <property type="molecule type" value="Genomic_DNA"/>
</dbReference>
<evidence type="ECO:0000313" key="1">
    <source>
        <dbReference type="EMBL" id="TFK77994.1"/>
    </source>
</evidence>
<evidence type="ECO:0000313" key="2">
    <source>
        <dbReference type="Proteomes" id="UP000308197"/>
    </source>
</evidence>
<accession>A0A5C3NLA2</accession>
<keyword evidence="2" id="KW-1185">Reference proteome</keyword>